<evidence type="ECO:0000313" key="3">
    <source>
        <dbReference type="Proteomes" id="UP000324101"/>
    </source>
</evidence>
<reference evidence="2 3" key="1">
    <citation type="submission" date="2018-05" db="EMBL/GenBank/DDBJ databases">
        <title>Streptomyces venezuelae.</title>
        <authorList>
            <person name="Kim W."/>
            <person name="Lee N."/>
            <person name="Cho B.-K."/>
        </authorList>
    </citation>
    <scope>NUCLEOTIDE SEQUENCE [LARGE SCALE GENOMIC DNA]</scope>
    <source>
        <strain evidence="2 3">ATCC 21018</strain>
    </source>
</reference>
<dbReference type="AlphaFoldDB" id="A0A5P2DPR4"/>
<feature type="chain" id="PRO_5024832835" description="Chitinase" evidence="1">
    <location>
        <begin position="26"/>
        <end position="67"/>
    </location>
</feature>
<organism evidence="2 3">
    <name type="scientific">Streptomyces venezuelae</name>
    <dbReference type="NCBI Taxonomy" id="54571"/>
    <lineage>
        <taxon>Bacteria</taxon>
        <taxon>Bacillati</taxon>
        <taxon>Actinomycetota</taxon>
        <taxon>Actinomycetes</taxon>
        <taxon>Kitasatosporales</taxon>
        <taxon>Streptomycetaceae</taxon>
        <taxon>Streptomyces</taxon>
    </lineage>
</organism>
<dbReference type="Proteomes" id="UP000324101">
    <property type="component" value="Chromosome"/>
</dbReference>
<dbReference type="RefSeq" id="WP_150257928.1">
    <property type="nucleotide sequence ID" value="NZ_CP029189.1"/>
</dbReference>
<name>A0A5P2DPR4_STRVZ</name>
<proteinExistence type="predicted"/>
<feature type="signal peptide" evidence="1">
    <location>
        <begin position="1"/>
        <end position="25"/>
    </location>
</feature>
<gene>
    <name evidence="2" type="ORF">DEJ51_14270</name>
</gene>
<protein>
    <recommendedName>
        <fullName evidence="4">Chitinase</fullName>
    </recommendedName>
</protein>
<accession>A0A5P2DPR4</accession>
<evidence type="ECO:0008006" key="4">
    <source>
        <dbReference type="Google" id="ProtNLM"/>
    </source>
</evidence>
<dbReference type="EMBL" id="CP029189">
    <property type="protein sequence ID" value="QES55211.1"/>
    <property type="molecule type" value="Genomic_DNA"/>
</dbReference>
<evidence type="ECO:0000256" key="1">
    <source>
        <dbReference type="SAM" id="SignalP"/>
    </source>
</evidence>
<sequence length="67" mass="7083">MLRTRLTRAAAVSTLALAAFTAVLAGHTGADQYTRTTATTAWETAPAGKFTTVWETAPAGKLTTVWE</sequence>
<keyword evidence="1" id="KW-0732">Signal</keyword>
<evidence type="ECO:0000313" key="2">
    <source>
        <dbReference type="EMBL" id="QES55211.1"/>
    </source>
</evidence>